<dbReference type="InterPro" id="IPR036860">
    <property type="entry name" value="SH2_dom_sf"/>
</dbReference>
<dbReference type="PROSITE" id="PS50055">
    <property type="entry name" value="TYR_PHOSPHATASE_PTP"/>
    <property type="match status" value="1"/>
</dbReference>
<dbReference type="PANTHER" id="PTHR19134">
    <property type="entry name" value="RECEPTOR-TYPE TYROSINE-PROTEIN PHOSPHATASE"/>
    <property type="match status" value="1"/>
</dbReference>
<dbReference type="PRINTS" id="PR00700">
    <property type="entry name" value="PRTYPHPHTASE"/>
</dbReference>
<keyword evidence="3" id="KW-0378">Hydrolase</keyword>
<feature type="domain" description="Nudix hydrolase" evidence="9">
    <location>
        <begin position="1043"/>
        <end position="1166"/>
    </location>
</feature>
<dbReference type="Pfam" id="PF00017">
    <property type="entry name" value="SH2"/>
    <property type="match status" value="1"/>
</dbReference>
<evidence type="ECO:0000256" key="3">
    <source>
        <dbReference type="ARBA" id="ARBA00022801"/>
    </source>
</evidence>
<dbReference type="SUPFAM" id="SSF55811">
    <property type="entry name" value="Nudix"/>
    <property type="match status" value="1"/>
</dbReference>
<dbReference type="InterPro" id="IPR029021">
    <property type="entry name" value="Prot-tyrosine_phosphatase-like"/>
</dbReference>
<protein>
    <recommendedName>
        <fullName evidence="2">protein-tyrosine-phosphatase</fullName>
        <ecNumber evidence="2">3.1.3.48</ecNumber>
    </recommendedName>
</protein>
<evidence type="ECO:0000259" key="6">
    <source>
        <dbReference type="PROSITE" id="PS50001"/>
    </source>
</evidence>
<dbReference type="SUPFAM" id="SSF55550">
    <property type="entry name" value="SH2 domain"/>
    <property type="match status" value="3"/>
</dbReference>
<dbReference type="Gene3D" id="3.90.79.10">
    <property type="entry name" value="Nucleoside Triphosphate Pyrophosphohydrolase"/>
    <property type="match status" value="1"/>
</dbReference>
<dbReference type="SMART" id="SM00194">
    <property type="entry name" value="PTPc"/>
    <property type="match status" value="1"/>
</dbReference>
<evidence type="ECO:0000256" key="4">
    <source>
        <dbReference type="ARBA" id="ARBA00022912"/>
    </source>
</evidence>
<dbReference type="PROSITE" id="PS50001">
    <property type="entry name" value="SH2"/>
    <property type="match status" value="1"/>
</dbReference>
<dbReference type="RefSeq" id="WP_098037399.1">
    <property type="nucleotide sequence ID" value="NZ_CWGJ01000001.1"/>
</dbReference>
<evidence type="ECO:0000313" key="10">
    <source>
        <dbReference type="EMBL" id="CRX37549.1"/>
    </source>
</evidence>
<feature type="domain" description="Tyrosine-protein phosphatase" evidence="7">
    <location>
        <begin position="1182"/>
        <end position="1449"/>
    </location>
</feature>
<dbReference type="Proteomes" id="UP000220251">
    <property type="component" value="Unassembled WGS sequence"/>
</dbReference>
<evidence type="ECO:0000256" key="5">
    <source>
        <dbReference type="SAM" id="MobiDB-lite"/>
    </source>
</evidence>
<accession>A0A0H5DPW3</accession>
<evidence type="ECO:0000256" key="2">
    <source>
        <dbReference type="ARBA" id="ARBA00013064"/>
    </source>
</evidence>
<organism evidence="10 11">
    <name type="scientific">Estrella lausannensis</name>
    <dbReference type="NCBI Taxonomy" id="483423"/>
    <lineage>
        <taxon>Bacteria</taxon>
        <taxon>Pseudomonadati</taxon>
        <taxon>Chlamydiota</taxon>
        <taxon>Chlamydiia</taxon>
        <taxon>Parachlamydiales</taxon>
        <taxon>Candidatus Criblamydiaceae</taxon>
        <taxon>Estrella</taxon>
    </lineage>
</organism>
<dbReference type="EMBL" id="CWGJ01000001">
    <property type="protein sequence ID" value="CRX37549.1"/>
    <property type="molecule type" value="Genomic_DNA"/>
</dbReference>
<dbReference type="Gene3D" id="3.30.505.10">
    <property type="entry name" value="SH2 domain"/>
    <property type="match status" value="3"/>
</dbReference>
<dbReference type="PROSITE" id="PS50056">
    <property type="entry name" value="TYR_PHOSPHATASE_2"/>
    <property type="match status" value="1"/>
</dbReference>
<dbReference type="InterPro" id="IPR050348">
    <property type="entry name" value="Protein-Tyr_Phosphatase"/>
</dbReference>
<dbReference type="InterPro" id="IPR000980">
    <property type="entry name" value="SH2"/>
</dbReference>
<sequence length="2506" mass="275026">MSFVKGSGFNFYQYQYAIQKEMEKGLEGKLANKTISVVKGSFSEKIKLLEAFDKMVNEYQHFSPEEKIANYSMLKSRVEFLYKHFESQDTQAKHLTKKYGNLLDTIQLQYMGAVSHQKKFAEAKAFSPAMVDFHNAAILLNLNSKGSPHFALSPLPNGDVQLSIDGTDKVPSRFFNLHLDEKTKMIHMTEPGSPTPGILFSSEEKLADVIMPFREKIGNEIKSAQKEIMKKTAAKLKQMHPSTSRETITETSRQDLRDRALREKKVTFFGAIGNFFAGIGSFFANIIRKIASFVTGIFTGKQKEAPVRPIQDREISPLSPLLAGNGEKPAKVQKPSKTDQKTDANQGKEGFEKFNLALVKEMGAVGTAGKGYAYVMDGTKPNTIELHIVGNISDPSANQRTWLLVLDPQNHTLAIRDHLDASLISTMSYEEGKVPDALKQLLTETADNLYGKVGPTDNVKQQQALSEKSKQFEKVVRDLAEEILPSDDWEVEVVNMGYNELDINYISNVGQSPQILKSYTLKFDPSSGKIKSKDSHGLTLQEMKFEGTLPQELKQLHKEGMDSLETDKTKKQTEDFKKSFLALNLVNPLIQVKETGSNTINIKFLASPDPDALHREYHVTLDNLGSKPIVIVDTKDPFHPVLTLEGFKGKLPVEFDQFSKNVLAQLKAETQKAAEEKALAKAAEEAKASALANANLVNAFNLPKASDLANATPVSKAKILNPDHPIPVPTIPDPVAIFPNMLSDVQIVDPHIGGSTGAKKVEAGGLHYVMKEGANAGHIAAEYHANKAYQALGVKVPDVLLYNKTTSQKVKTGEGDPPKPVMLAGFVPKAVSLASYLQTASIDAKEEVLSKIRANFVADALLANWDVVGMGKDNILVMEDGTPVRIDNGSAFEYRAQGGLKSMGFANEVTELDTMRKSSVNQQAAEIFGGITDKEIIWQIDDIALKMPALLLATPAKYHETLKKRMESLQKYKGELIKKQQTEQATLALALVNPNAAVTFNKNHSADGLEVNGVPFKPTTKIPNFASIQDKDVGEPPFVPQPGYHTSAGVIIMEPDGRVWIYEPKNHFGGYNHTYPKGRIEKGLSMQQTAIKEALEESGLQVEIEGFLMDQVKSTTKTRYYIARRVGGDPSQAHWEADNVKLVPAKDLKTYVNVGYDQTIADKIVAYQSTNPMPVKKAVAGVKVPFEKIEGAKVGDDFWQLKQATTKPEYLSNSLYTIRWGDILCPKETAVTVEIDGKTKHLHANNVSMEDGAKYIAIQAPGTLEHDAFVKLVNETPSLIVDLTNPNDKAKDKSSGFIEKRYFPKQVGKVRHFKDFNVTCTEAKDIDKISVYTYIIKDKATGKEKTIQRVHYKEWPDHGAVNPTEMAKLIAVVDNLSDKSPGPVMVHCRAGVGRTGTFITARTAAHLKEQGSLSPEGYQAKVHEIILHGRKQRGPSFVQTAEQLKSLYEFGNSIYGGDILKTAAEEAVNSLGVAKEPFDIRKIPQFVADLDDSMAAEAHLSHPKYNVGDWIVRYSTAKNEYVLCLKTPKGNPVRQLRLPGVITQEILETTVQSISKDAHIIAKTNEQIIKSADHGKISREEALARLTGQAQGTYLLRDSISSPGKKLISFYNSMGDFVELSVTTGIGGKLNAENASAFQNAVTFAKGTYDNYQAILNDAYLKAQLKDPLPPPGSSLATPPKPINTGKTKDEEILEKCYLKGVDKPAAMNKLQPMPTGTYLIRDSKSQMGALVISFYNSSSAYNEILLSPKMGGGWAATQASPYPLFGVKNVPDQDFPNLEAVFNQPYLKQELKRALGKSDQEILNEAYWGSIDFTEIEKKLKAAPIGSYIVRESSQPGKYTFFYSTADGSISIITVGPSPHAPGKWITSGSIPGKQFDKLHEMMNDPEFQGLLKKPLLHPGAVSAGAGIFASPFKKSGGSLMPVTASNKFDFNHPWGIVPNNPGPLPKSPKLTPSEILSLAAQGRAVKGDEFYEAAEEMRTGVLSAKELTTLHTLYDKAAEQYSKEGNIERAFKARSQAAEYAGPNPGSPLHDLDAAIQAGSTSQLNPALGAHFSSLDTGILKGGHLRAFNRNIDGKPMTEMQFKVSKPARRALQQNLLAIQTNLADFQNALPSELKGKVRISEVDDCFLGKDGTGKFNAANGYTPNGAKALQIEFEGVGAVVIGNSPSYSCLFNSIKVLVNSGQKEGVAAQQMHQMLTMLGIGPILNEQRQEDDRRLLAAQIFRTYYPSQAVKMERTKEFYELPVDALIQKIEAEVPEMVNIFKKYRDNPGLAVKTEIYKGRTTWALTDISTQMRAKNAYGLMAGVGYSTSKEDAAKTCAIMLKGGGLSSEERFHSGLFAKGASSETDLATGGGDQVFTRLINQKTIGTNVDSFSLASSYKFMILYDLDAVNGGAYGFNSDYYGSTSDYYGCKNPDDHRYNNYLNRESLIDFAGSAGNTSNEVMVKNSVSPDHIRGFVCRSQSDKDALVAELTTQGLIVGGMIKGKPVDEFIHVATKFKATMWNK</sequence>
<dbReference type="InterPro" id="IPR003595">
    <property type="entry name" value="Tyr_Pase_cat"/>
</dbReference>
<proteinExistence type="inferred from homology"/>
<dbReference type="InterPro" id="IPR015797">
    <property type="entry name" value="NUDIX_hydrolase-like_dom_sf"/>
</dbReference>
<feature type="domain" description="Tyrosine specific protein phosphatases" evidence="8">
    <location>
        <begin position="1367"/>
        <end position="1445"/>
    </location>
</feature>
<dbReference type="InterPro" id="IPR000242">
    <property type="entry name" value="PTP_cat"/>
</dbReference>
<evidence type="ECO:0000259" key="9">
    <source>
        <dbReference type="PROSITE" id="PS51462"/>
    </source>
</evidence>
<dbReference type="Gene3D" id="3.90.190.10">
    <property type="entry name" value="Protein tyrosine phosphatase superfamily"/>
    <property type="match status" value="1"/>
</dbReference>
<comment type="similarity">
    <text evidence="1">Belongs to the protein-tyrosine phosphatase family.</text>
</comment>
<keyword evidence="4" id="KW-0904">Protein phosphatase</keyword>
<dbReference type="InterPro" id="IPR000086">
    <property type="entry name" value="NUDIX_hydrolase_dom"/>
</dbReference>
<dbReference type="InterPro" id="IPR000387">
    <property type="entry name" value="Tyr_Pase_dom"/>
</dbReference>
<evidence type="ECO:0000256" key="1">
    <source>
        <dbReference type="ARBA" id="ARBA00009580"/>
    </source>
</evidence>
<gene>
    <name evidence="10" type="ORF">ELAC_0188</name>
</gene>
<reference evidence="11" key="1">
    <citation type="submission" date="2015-06" db="EMBL/GenBank/DDBJ databases">
        <authorList>
            <person name="Bertelli C."/>
        </authorList>
    </citation>
    <scope>NUCLEOTIDE SEQUENCE [LARGE SCALE GENOMIC DNA]</scope>
    <source>
        <strain evidence="11">CRIB-30</strain>
    </source>
</reference>
<dbReference type="InterPro" id="IPR016130">
    <property type="entry name" value="Tyr_Pase_AS"/>
</dbReference>
<dbReference type="Pfam" id="PF00293">
    <property type="entry name" value="NUDIX"/>
    <property type="match status" value="1"/>
</dbReference>
<feature type="region of interest" description="Disordered" evidence="5">
    <location>
        <begin position="317"/>
        <end position="346"/>
    </location>
</feature>
<dbReference type="OrthoDB" id="9806482at2"/>
<evidence type="ECO:0000259" key="8">
    <source>
        <dbReference type="PROSITE" id="PS50056"/>
    </source>
</evidence>
<dbReference type="CDD" id="cd00047">
    <property type="entry name" value="PTPc"/>
    <property type="match status" value="1"/>
</dbReference>
<dbReference type="Pfam" id="PF00102">
    <property type="entry name" value="Y_phosphatase"/>
    <property type="match status" value="1"/>
</dbReference>
<evidence type="ECO:0000313" key="11">
    <source>
        <dbReference type="Proteomes" id="UP000220251"/>
    </source>
</evidence>
<dbReference type="PANTHER" id="PTHR19134:SF562">
    <property type="entry name" value="PROTEIN-TYROSINE-PHOSPHATASE"/>
    <property type="match status" value="1"/>
</dbReference>
<dbReference type="SMART" id="SM00404">
    <property type="entry name" value="PTPc_motif"/>
    <property type="match status" value="1"/>
</dbReference>
<dbReference type="SMART" id="SM00252">
    <property type="entry name" value="SH2"/>
    <property type="match status" value="3"/>
</dbReference>
<dbReference type="SUPFAM" id="SSF52799">
    <property type="entry name" value="(Phosphotyrosine protein) phosphatases II"/>
    <property type="match status" value="1"/>
</dbReference>
<evidence type="ECO:0000259" key="7">
    <source>
        <dbReference type="PROSITE" id="PS50055"/>
    </source>
</evidence>
<dbReference type="PROSITE" id="PS51462">
    <property type="entry name" value="NUDIX"/>
    <property type="match status" value="1"/>
</dbReference>
<dbReference type="GO" id="GO:0004725">
    <property type="term" value="F:protein tyrosine phosphatase activity"/>
    <property type="evidence" value="ECO:0007669"/>
    <property type="project" value="UniProtKB-EC"/>
</dbReference>
<dbReference type="EC" id="3.1.3.48" evidence="2"/>
<dbReference type="CDD" id="cd00173">
    <property type="entry name" value="SH2"/>
    <property type="match status" value="3"/>
</dbReference>
<feature type="domain" description="SH2" evidence="6">
    <location>
        <begin position="1572"/>
        <end position="1669"/>
    </location>
</feature>
<name>A0A0H5DPW3_9BACT</name>
<dbReference type="PROSITE" id="PS00383">
    <property type="entry name" value="TYR_PHOSPHATASE_1"/>
    <property type="match status" value="1"/>
</dbReference>
<keyword evidence="11" id="KW-1185">Reference proteome</keyword>